<dbReference type="STRING" id="66969.Lwal_1788"/>
<sequence length="182" mass="20412">MIRFVLLKLCLIFSSLTLAATNYQVDLIIFANPQSNINESALDTTIPFVTAHQNAIPLGIGNKTNSTYQIMSPTLSGLKDQNYLLSRRSNYQVLGHFSWKQPAKNQSKIVLPKIDTKGWQIEGTLKVVQSSYYSVNAELQCSPPSFPDKSFTVSQTARVKGGEMYYFDHQHIGMLIKIHPIS</sequence>
<gene>
    <name evidence="2" type="ORF">Lwal_1788</name>
</gene>
<dbReference type="InterPro" id="IPR021241">
    <property type="entry name" value="CsiV"/>
</dbReference>
<organism evidence="2 3">
    <name type="scientific">Legionella waltersii</name>
    <dbReference type="NCBI Taxonomy" id="66969"/>
    <lineage>
        <taxon>Bacteria</taxon>
        <taxon>Pseudomonadati</taxon>
        <taxon>Pseudomonadota</taxon>
        <taxon>Gammaproteobacteria</taxon>
        <taxon>Legionellales</taxon>
        <taxon>Legionellaceae</taxon>
        <taxon>Legionella</taxon>
    </lineage>
</organism>
<dbReference type="EMBL" id="LNZB01000041">
    <property type="protein sequence ID" value="KTD78353.1"/>
    <property type="molecule type" value="Genomic_DNA"/>
</dbReference>
<reference evidence="2 3" key="1">
    <citation type="submission" date="2015-11" db="EMBL/GenBank/DDBJ databases">
        <title>Genomic analysis of 38 Legionella species identifies large and diverse effector repertoires.</title>
        <authorList>
            <person name="Burstein D."/>
            <person name="Amaro F."/>
            <person name="Zusman T."/>
            <person name="Lifshitz Z."/>
            <person name="Cohen O."/>
            <person name="Gilbert J.A."/>
            <person name="Pupko T."/>
            <person name="Shuman H.A."/>
            <person name="Segal G."/>
        </authorList>
    </citation>
    <scope>NUCLEOTIDE SEQUENCE [LARGE SCALE GENOMIC DNA]</scope>
    <source>
        <strain evidence="2 3">ATCC 51914</strain>
    </source>
</reference>
<evidence type="ECO:0000256" key="1">
    <source>
        <dbReference type="SAM" id="SignalP"/>
    </source>
</evidence>
<dbReference type="RefSeq" id="WP_058480445.1">
    <property type="nucleotide sequence ID" value="NZ_CAAAIQ010000004.1"/>
</dbReference>
<evidence type="ECO:0000313" key="2">
    <source>
        <dbReference type="EMBL" id="KTD78353.1"/>
    </source>
</evidence>
<dbReference type="PATRIC" id="fig|66969.6.peg.1947"/>
<name>A0A0W1AAI3_9GAMM</name>
<proteinExistence type="predicted"/>
<protein>
    <recommendedName>
        <fullName evidence="4">Peptidoglycan-binding protein CsiV</fullName>
    </recommendedName>
</protein>
<accession>A0A0W1AAI3</accession>
<dbReference type="AlphaFoldDB" id="A0A0W1AAI3"/>
<dbReference type="Proteomes" id="UP000054729">
    <property type="component" value="Unassembled WGS sequence"/>
</dbReference>
<dbReference type="Pfam" id="PF10972">
    <property type="entry name" value="CsiV"/>
    <property type="match status" value="1"/>
</dbReference>
<feature type="chain" id="PRO_5006919524" description="Peptidoglycan-binding protein CsiV" evidence="1">
    <location>
        <begin position="20"/>
        <end position="182"/>
    </location>
</feature>
<feature type="signal peptide" evidence="1">
    <location>
        <begin position="1"/>
        <end position="19"/>
    </location>
</feature>
<dbReference type="OrthoDB" id="5566524at2"/>
<keyword evidence="3" id="KW-1185">Reference proteome</keyword>
<evidence type="ECO:0008006" key="4">
    <source>
        <dbReference type="Google" id="ProtNLM"/>
    </source>
</evidence>
<comment type="caution">
    <text evidence="2">The sequence shown here is derived from an EMBL/GenBank/DDBJ whole genome shotgun (WGS) entry which is preliminary data.</text>
</comment>
<keyword evidence="1" id="KW-0732">Signal</keyword>
<evidence type="ECO:0000313" key="3">
    <source>
        <dbReference type="Proteomes" id="UP000054729"/>
    </source>
</evidence>